<reference evidence="1" key="2">
    <citation type="submission" date="2025-08" db="UniProtKB">
        <authorList>
            <consortium name="Ensembl"/>
        </authorList>
    </citation>
    <scope>IDENTIFICATION</scope>
</reference>
<name>A0A4W5RNE5_9TELE</name>
<reference evidence="2" key="1">
    <citation type="submission" date="2018-06" db="EMBL/GenBank/DDBJ databases">
        <title>Genome assembly of Danube salmon.</title>
        <authorList>
            <person name="Macqueen D.J."/>
            <person name="Gundappa M.K."/>
        </authorList>
    </citation>
    <scope>NUCLEOTIDE SEQUENCE [LARGE SCALE GENOMIC DNA]</scope>
</reference>
<dbReference type="GO" id="GO:0000493">
    <property type="term" value="P:box H/ACA snoRNP assembly"/>
    <property type="evidence" value="ECO:0007669"/>
    <property type="project" value="InterPro"/>
</dbReference>
<sequence>MKGDEDEFDWQVEQQVDMETSKEQLIELQKYGFGNKMSGVFTKLQEELSDVIDIRNSDRTTASERRRERLDAETSIFCHDHYLPGQLKFCSWWSGLSTDSTLQGE</sequence>
<dbReference type="AlphaFoldDB" id="A0A4W5RNE5"/>
<dbReference type="PANTHER" id="PTHR12967">
    <property type="entry name" value="PROTEIN SHQ1 HOMOLOG"/>
    <property type="match status" value="1"/>
</dbReference>
<dbReference type="PANTHER" id="PTHR12967:SF0">
    <property type="entry name" value="PROTEIN SHQ1 HOMOLOG"/>
    <property type="match status" value="1"/>
</dbReference>
<reference evidence="1" key="3">
    <citation type="submission" date="2025-09" db="UniProtKB">
        <authorList>
            <consortium name="Ensembl"/>
        </authorList>
    </citation>
    <scope>IDENTIFICATION</scope>
</reference>
<evidence type="ECO:0000313" key="1">
    <source>
        <dbReference type="Ensembl" id="ENSHHUP00000087453.1"/>
    </source>
</evidence>
<dbReference type="GO" id="GO:0005737">
    <property type="term" value="C:cytoplasm"/>
    <property type="evidence" value="ECO:0007669"/>
    <property type="project" value="TreeGrafter"/>
</dbReference>
<dbReference type="GO" id="GO:0005654">
    <property type="term" value="C:nucleoplasm"/>
    <property type="evidence" value="ECO:0007669"/>
    <property type="project" value="TreeGrafter"/>
</dbReference>
<keyword evidence="2" id="KW-1185">Reference proteome</keyword>
<dbReference type="InterPro" id="IPR039742">
    <property type="entry name" value="Shq1"/>
</dbReference>
<evidence type="ECO:0000313" key="2">
    <source>
        <dbReference type="Proteomes" id="UP000314982"/>
    </source>
</evidence>
<organism evidence="1 2">
    <name type="scientific">Hucho hucho</name>
    <name type="common">huchen</name>
    <dbReference type="NCBI Taxonomy" id="62062"/>
    <lineage>
        <taxon>Eukaryota</taxon>
        <taxon>Metazoa</taxon>
        <taxon>Chordata</taxon>
        <taxon>Craniata</taxon>
        <taxon>Vertebrata</taxon>
        <taxon>Euteleostomi</taxon>
        <taxon>Actinopterygii</taxon>
        <taxon>Neopterygii</taxon>
        <taxon>Teleostei</taxon>
        <taxon>Protacanthopterygii</taxon>
        <taxon>Salmoniformes</taxon>
        <taxon>Salmonidae</taxon>
        <taxon>Salmoninae</taxon>
        <taxon>Hucho</taxon>
    </lineage>
</organism>
<dbReference type="GO" id="GO:0051082">
    <property type="term" value="F:unfolded protein binding"/>
    <property type="evidence" value="ECO:0007669"/>
    <property type="project" value="TreeGrafter"/>
</dbReference>
<dbReference type="Ensembl" id="ENSHHUT00000090181.1">
    <property type="protein sequence ID" value="ENSHHUP00000087453.1"/>
    <property type="gene ID" value="ENSHHUG00000050576.1"/>
</dbReference>
<proteinExistence type="predicted"/>
<dbReference type="STRING" id="62062.ENSHHUP00000087453"/>
<dbReference type="Proteomes" id="UP000314982">
    <property type="component" value="Unassembled WGS sequence"/>
</dbReference>
<accession>A0A4W5RNE5</accession>
<protein>
    <submittedName>
        <fullName evidence="1">Uncharacterized protein</fullName>
    </submittedName>
</protein>